<comment type="subcellular location">
    <subcellularLocation>
        <location evidence="1">Cytoplasm</location>
    </subcellularLocation>
</comment>
<dbReference type="GO" id="GO:0046914">
    <property type="term" value="F:transition metal ion binding"/>
    <property type="evidence" value="ECO:0007669"/>
    <property type="project" value="InterPro"/>
</dbReference>
<dbReference type="EMBL" id="WBKA01000005">
    <property type="protein sequence ID" value="KAB1631694.1"/>
    <property type="molecule type" value="Genomic_DNA"/>
</dbReference>
<dbReference type="SMART" id="SM00529">
    <property type="entry name" value="HTH_DTXR"/>
    <property type="match status" value="1"/>
</dbReference>
<dbReference type="Proteomes" id="UP000481339">
    <property type="component" value="Unassembled WGS sequence"/>
</dbReference>
<keyword evidence="9" id="KW-0010">Activator</keyword>
<evidence type="ECO:0000259" key="13">
    <source>
        <dbReference type="PROSITE" id="PS50944"/>
    </source>
</evidence>
<gene>
    <name evidence="14" type="ORF">F8O02_07055</name>
</gene>
<dbReference type="GO" id="GO:0003700">
    <property type="term" value="F:DNA-binding transcription factor activity"/>
    <property type="evidence" value="ECO:0007669"/>
    <property type="project" value="InterPro"/>
</dbReference>
<evidence type="ECO:0000256" key="5">
    <source>
        <dbReference type="ARBA" id="ARBA00022491"/>
    </source>
</evidence>
<dbReference type="GO" id="GO:0046983">
    <property type="term" value="F:protein dimerization activity"/>
    <property type="evidence" value="ECO:0007669"/>
    <property type="project" value="InterPro"/>
</dbReference>
<evidence type="ECO:0000313" key="15">
    <source>
        <dbReference type="Proteomes" id="UP000481339"/>
    </source>
</evidence>
<dbReference type="FunFam" id="1.10.60.10:FF:000004">
    <property type="entry name" value="DtxR family transcriptional regulator"/>
    <property type="match status" value="1"/>
</dbReference>
<dbReference type="Gene3D" id="1.10.60.10">
    <property type="entry name" value="Iron dependent repressor, metal binding and dimerisation domain"/>
    <property type="match status" value="1"/>
</dbReference>
<dbReference type="Gene3D" id="2.30.30.90">
    <property type="match status" value="1"/>
</dbReference>
<comment type="similarity">
    <text evidence="2">Belongs to the DtxR/MntR family.</text>
</comment>
<dbReference type="GO" id="GO:0005737">
    <property type="term" value="C:cytoplasm"/>
    <property type="evidence" value="ECO:0007669"/>
    <property type="project" value="UniProtKB-SubCell"/>
</dbReference>
<proteinExistence type="inferred from homology"/>
<dbReference type="GO" id="GO:0045892">
    <property type="term" value="P:negative regulation of DNA-templated transcription"/>
    <property type="evidence" value="ECO:0007669"/>
    <property type="project" value="TreeGrafter"/>
</dbReference>
<dbReference type="Gene3D" id="1.10.10.10">
    <property type="entry name" value="Winged helix-like DNA-binding domain superfamily/Winged helix DNA-binding domain"/>
    <property type="match status" value="1"/>
</dbReference>
<dbReference type="PANTHER" id="PTHR33238">
    <property type="entry name" value="IRON (METAL) DEPENDENT REPRESSOR, DTXR FAMILY"/>
    <property type="match status" value="1"/>
</dbReference>
<evidence type="ECO:0000256" key="11">
    <source>
        <dbReference type="ARBA" id="ARBA00023211"/>
    </source>
</evidence>
<dbReference type="SUPFAM" id="SSF46785">
    <property type="entry name" value="Winged helix' DNA-binding domain"/>
    <property type="match status" value="1"/>
</dbReference>
<evidence type="ECO:0000256" key="6">
    <source>
        <dbReference type="ARBA" id="ARBA00023004"/>
    </source>
</evidence>
<dbReference type="InterPro" id="IPR038157">
    <property type="entry name" value="FeoA_core_dom"/>
</dbReference>
<evidence type="ECO:0000256" key="9">
    <source>
        <dbReference type="ARBA" id="ARBA00023159"/>
    </source>
</evidence>
<dbReference type="InterPro" id="IPR001367">
    <property type="entry name" value="Fe_dep_repressor"/>
</dbReference>
<dbReference type="InterPro" id="IPR036388">
    <property type="entry name" value="WH-like_DNA-bd_sf"/>
</dbReference>
<dbReference type="InterPro" id="IPR007167">
    <property type="entry name" value="Fe-transptr_FeoA-like"/>
</dbReference>
<keyword evidence="4" id="KW-0963">Cytoplasm</keyword>
<protein>
    <recommendedName>
        <fullName evidence="12">Manganese transport regulator</fullName>
    </recommendedName>
</protein>
<dbReference type="InterPro" id="IPR022687">
    <property type="entry name" value="HTH_DTXR"/>
</dbReference>
<keyword evidence="6" id="KW-0408">Iron</keyword>
<dbReference type="OrthoDB" id="9791355at2"/>
<comment type="subunit">
    <text evidence="3">Homodimer.</text>
</comment>
<accession>A0A7C8FSB6</accession>
<dbReference type="GO" id="GO:0003677">
    <property type="term" value="F:DNA binding"/>
    <property type="evidence" value="ECO:0007669"/>
    <property type="project" value="UniProtKB-KW"/>
</dbReference>
<dbReference type="Pfam" id="PF01325">
    <property type="entry name" value="Fe_dep_repress"/>
    <property type="match status" value="1"/>
</dbReference>
<dbReference type="RefSeq" id="WP_158036547.1">
    <property type="nucleotide sequence ID" value="NZ_BAAAZV010000011.1"/>
</dbReference>
<evidence type="ECO:0000256" key="3">
    <source>
        <dbReference type="ARBA" id="ARBA00011738"/>
    </source>
</evidence>
<evidence type="ECO:0000256" key="4">
    <source>
        <dbReference type="ARBA" id="ARBA00022490"/>
    </source>
</evidence>
<evidence type="ECO:0000313" key="14">
    <source>
        <dbReference type="EMBL" id="KAB1631694.1"/>
    </source>
</evidence>
<comment type="caution">
    <text evidence="14">The sequence shown here is derived from an EMBL/GenBank/DDBJ whole genome shotgun (WGS) entry which is preliminary data.</text>
</comment>
<dbReference type="InterPro" id="IPR022689">
    <property type="entry name" value="Iron_dep_repressor"/>
</dbReference>
<organism evidence="14 15">
    <name type="scientific">Pseudoclavibacter caeni</name>
    <dbReference type="NCBI Taxonomy" id="908846"/>
    <lineage>
        <taxon>Bacteria</taxon>
        <taxon>Bacillati</taxon>
        <taxon>Actinomycetota</taxon>
        <taxon>Actinomycetes</taxon>
        <taxon>Micrococcales</taxon>
        <taxon>Microbacteriaceae</taxon>
        <taxon>Pseudoclavibacter</taxon>
    </lineage>
</organism>
<dbReference type="InterPro" id="IPR036421">
    <property type="entry name" value="Fe_dep_repressor_sf"/>
</dbReference>
<reference evidence="14 15" key="1">
    <citation type="submission" date="2019-09" db="EMBL/GenBank/DDBJ databases">
        <title>Phylogeny of genus Pseudoclavibacter and closely related genus.</title>
        <authorList>
            <person name="Li Y."/>
        </authorList>
    </citation>
    <scope>NUCLEOTIDE SEQUENCE [LARGE SCALE GENOMIC DNA]</scope>
    <source>
        <strain evidence="14 15">JCM 16921</strain>
    </source>
</reference>
<keyword evidence="8" id="KW-0238">DNA-binding</keyword>
<dbReference type="Pfam" id="PF04023">
    <property type="entry name" value="FeoA"/>
    <property type="match status" value="1"/>
</dbReference>
<keyword evidence="7" id="KW-0805">Transcription regulation</keyword>
<dbReference type="InterPro" id="IPR011991">
    <property type="entry name" value="ArsR-like_HTH"/>
</dbReference>
<dbReference type="InterPro" id="IPR050536">
    <property type="entry name" value="DtxR_MntR_Metal-Reg"/>
</dbReference>
<dbReference type="SUPFAM" id="SSF50037">
    <property type="entry name" value="C-terminal domain of transcriptional repressors"/>
    <property type="match status" value="1"/>
</dbReference>
<dbReference type="InterPro" id="IPR036390">
    <property type="entry name" value="WH_DNA-bd_sf"/>
</dbReference>
<evidence type="ECO:0000256" key="10">
    <source>
        <dbReference type="ARBA" id="ARBA00023163"/>
    </source>
</evidence>
<keyword evidence="11" id="KW-0464">Manganese</keyword>
<dbReference type="SUPFAM" id="SSF47979">
    <property type="entry name" value="Iron-dependent repressor protein, dimerization domain"/>
    <property type="match status" value="1"/>
</dbReference>
<evidence type="ECO:0000256" key="1">
    <source>
        <dbReference type="ARBA" id="ARBA00004496"/>
    </source>
</evidence>
<dbReference type="AlphaFoldDB" id="A0A7C8FSB6"/>
<dbReference type="PROSITE" id="PS50944">
    <property type="entry name" value="HTH_DTXR"/>
    <property type="match status" value="1"/>
</dbReference>
<name>A0A7C8FSB6_9MICO</name>
<evidence type="ECO:0000256" key="12">
    <source>
        <dbReference type="ARBA" id="ARBA00032593"/>
    </source>
</evidence>
<keyword evidence="10" id="KW-0804">Transcription</keyword>
<evidence type="ECO:0000256" key="7">
    <source>
        <dbReference type="ARBA" id="ARBA00023015"/>
    </source>
</evidence>
<dbReference type="InterPro" id="IPR008988">
    <property type="entry name" value="Transcriptional_repressor_C"/>
</dbReference>
<keyword evidence="15" id="KW-1185">Reference proteome</keyword>
<feature type="domain" description="HTH dtxR-type" evidence="13">
    <location>
        <begin position="8"/>
        <end position="70"/>
    </location>
</feature>
<keyword evidence="5" id="KW-0678">Repressor</keyword>
<dbReference type="PANTHER" id="PTHR33238:SF11">
    <property type="entry name" value="TRANSCRIPTIONAL REGULATOR MNTR"/>
    <property type="match status" value="1"/>
</dbReference>
<dbReference type="Pfam" id="PF02742">
    <property type="entry name" value="Fe_dep_repr_C"/>
    <property type="match status" value="1"/>
</dbReference>
<evidence type="ECO:0000256" key="2">
    <source>
        <dbReference type="ARBA" id="ARBA00007871"/>
    </source>
</evidence>
<evidence type="ECO:0000256" key="8">
    <source>
        <dbReference type="ARBA" id="ARBA00023125"/>
    </source>
</evidence>
<dbReference type="SMART" id="SM00899">
    <property type="entry name" value="FeoA"/>
    <property type="match status" value="1"/>
</dbReference>
<sequence>MPTADHTLSQTNEDYLKVIWEFSEWSGAPITPGHLAERMGLTRSTVSEGVRRLTDLGLVEHERYGTVALTPEGERTAVRMVRCHRILETFLVSYLGYDWDEVHEEAEVLEHAVSARMIERLDARLNHPVRDPHGDPIPRADGTIPALEARPLSEVPAGHTVTVRRVNDDNPELLRYLATIGLHLDSTLTVLDRVEVAGTMRLLLGDRQLDIGIPAARGILVAD</sequence>
<dbReference type="CDD" id="cd00090">
    <property type="entry name" value="HTH_ARSR"/>
    <property type="match status" value="1"/>
</dbReference>